<dbReference type="Gene3D" id="1.10.10.10">
    <property type="entry name" value="Winged helix-like DNA-binding domain superfamily/Winged helix DNA-binding domain"/>
    <property type="match status" value="1"/>
</dbReference>
<dbReference type="RefSeq" id="WP_118990606.1">
    <property type="nucleotide sequence ID" value="NZ_CP023434.1"/>
</dbReference>
<dbReference type="InterPro" id="IPR054831">
    <property type="entry name" value="UPF0122_fam_protein"/>
</dbReference>
<dbReference type="EMBL" id="CP023434">
    <property type="protein sequence ID" value="AXY25704.1"/>
    <property type="molecule type" value="Genomic_DNA"/>
</dbReference>
<reference evidence="5 6" key="1">
    <citation type="submission" date="2017-09" db="EMBL/GenBank/DDBJ databases">
        <title>Complete genome sequence of Oxytococcus suis strain ZY16052.</title>
        <authorList>
            <person name="Li F."/>
        </authorList>
    </citation>
    <scope>NUCLEOTIDE SEQUENCE [LARGE SCALE GENOMIC DNA]</scope>
    <source>
        <strain evidence="5 6">ZY16052</strain>
    </source>
</reference>
<protein>
    <recommendedName>
        <fullName evidence="3">UPF0122 protein CL176_06660</fullName>
    </recommendedName>
</protein>
<evidence type="ECO:0000256" key="2">
    <source>
        <dbReference type="ARBA" id="ARBA00024764"/>
    </source>
</evidence>
<accession>A0A347WKU7</accession>
<evidence type="ECO:0000256" key="4">
    <source>
        <dbReference type="SAM" id="Coils"/>
    </source>
</evidence>
<name>A0A347WKU7_9LACT</name>
<dbReference type="InterPro" id="IPR007394">
    <property type="entry name" value="UPF0122"/>
</dbReference>
<proteinExistence type="inferred from homology"/>
<keyword evidence="4" id="KW-0175">Coiled coil</keyword>
<evidence type="ECO:0000256" key="1">
    <source>
        <dbReference type="ARBA" id="ARBA00008720"/>
    </source>
</evidence>
<organism evidence="5 6">
    <name type="scientific">Suicoccus acidiformans</name>
    <dbReference type="NCBI Taxonomy" id="2036206"/>
    <lineage>
        <taxon>Bacteria</taxon>
        <taxon>Bacillati</taxon>
        <taxon>Bacillota</taxon>
        <taxon>Bacilli</taxon>
        <taxon>Lactobacillales</taxon>
        <taxon>Aerococcaceae</taxon>
        <taxon>Suicoccus</taxon>
    </lineage>
</organism>
<dbReference type="KEGG" id="abae:CL176_06660"/>
<dbReference type="PANTHER" id="PTHR40083:SF1">
    <property type="entry name" value="UPF0122 PROTEIN YLXM"/>
    <property type="match status" value="1"/>
</dbReference>
<dbReference type="InterPro" id="IPR036388">
    <property type="entry name" value="WH-like_DNA-bd_sf"/>
</dbReference>
<evidence type="ECO:0000313" key="6">
    <source>
        <dbReference type="Proteomes" id="UP000263232"/>
    </source>
</evidence>
<dbReference type="SUPFAM" id="SSF88659">
    <property type="entry name" value="Sigma3 and sigma4 domains of RNA polymerase sigma factors"/>
    <property type="match status" value="1"/>
</dbReference>
<sequence>MLEKTLRVNQLIGYYWDLLTAHQQELVQLYYADDLSLAEIAEQYEISRQAVHRTVKQAEASLEEYEAKLGLLVKAKERRELLDQLASGIHTRQSAQELLLLVDELKELDD</sequence>
<evidence type="ECO:0000256" key="3">
    <source>
        <dbReference type="HAMAP-Rule" id="MF_00245"/>
    </source>
</evidence>
<keyword evidence="6" id="KW-1185">Reference proteome</keyword>
<dbReference type="Pfam" id="PF04297">
    <property type="entry name" value="UPF0122"/>
    <property type="match status" value="1"/>
</dbReference>
<feature type="coiled-coil region" evidence="4">
    <location>
        <begin position="48"/>
        <end position="75"/>
    </location>
</feature>
<gene>
    <name evidence="5" type="ORF">CL176_06660</name>
</gene>
<dbReference type="Proteomes" id="UP000263232">
    <property type="component" value="Chromosome"/>
</dbReference>
<dbReference type="PANTHER" id="PTHR40083">
    <property type="entry name" value="UPF0122 PROTEIN CBO2450/CLC_2298"/>
    <property type="match status" value="1"/>
</dbReference>
<dbReference type="InterPro" id="IPR013324">
    <property type="entry name" value="RNA_pol_sigma_r3/r4-like"/>
</dbReference>
<dbReference type="NCBIfam" id="NF045758">
    <property type="entry name" value="YlxM"/>
    <property type="match status" value="1"/>
</dbReference>
<evidence type="ECO:0000313" key="5">
    <source>
        <dbReference type="EMBL" id="AXY25704.1"/>
    </source>
</evidence>
<dbReference type="HAMAP" id="MF_00245">
    <property type="entry name" value="UPF0122"/>
    <property type="match status" value="1"/>
</dbReference>
<dbReference type="OrthoDB" id="6392at2"/>
<comment type="function">
    <text evidence="2 3">Might take part in the signal recognition particle (SRP) pathway. This is inferred from the conservation of its genetic proximity to ftsY/ffh. May be a regulatory protein.</text>
</comment>
<dbReference type="AlphaFoldDB" id="A0A347WKU7"/>
<comment type="similarity">
    <text evidence="1 3">Belongs to the UPF0122 family.</text>
</comment>